<dbReference type="PANTHER" id="PTHR11601:SF34">
    <property type="entry name" value="CYSTEINE DESULFURASE"/>
    <property type="match status" value="1"/>
</dbReference>
<dbReference type="EC" id="2.8.1.7" evidence="10"/>
<gene>
    <name evidence="13" type="primary">nifS</name>
    <name evidence="10" type="synonym">iscS</name>
    <name evidence="13" type="ORF">ACJDU8_13055</name>
</gene>
<dbReference type="HAMAP" id="MF_00331">
    <property type="entry name" value="Cys_desulf_IscS"/>
    <property type="match status" value="1"/>
</dbReference>
<keyword evidence="6 10" id="KW-0663">Pyridoxal phosphate</keyword>
<keyword evidence="5 10" id="KW-0479">Metal-binding</keyword>
<dbReference type="EMBL" id="JBJHZX010000018">
    <property type="protein sequence ID" value="MFL0196476.1"/>
    <property type="molecule type" value="Genomic_DNA"/>
</dbReference>
<dbReference type="GO" id="GO:0031071">
    <property type="term" value="F:cysteine desulfurase activity"/>
    <property type="evidence" value="ECO:0007669"/>
    <property type="project" value="UniProtKB-EC"/>
</dbReference>
<comment type="caution">
    <text evidence="10">Lacks conserved residue(s) required for the propagation of feature annotation.</text>
</comment>
<protein>
    <recommendedName>
        <fullName evidence="10">Cysteine desulfurase IscS</fullName>
        <ecNumber evidence="10">2.8.1.7</ecNumber>
    </recommendedName>
</protein>
<feature type="binding site" evidence="10">
    <location>
        <begin position="72"/>
        <end position="73"/>
    </location>
    <ligand>
        <name>pyridoxal 5'-phosphate</name>
        <dbReference type="ChEBI" id="CHEBI:597326"/>
    </ligand>
</feature>
<evidence type="ECO:0000259" key="12">
    <source>
        <dbReference type="Pfam" id="PF00266"/>
    </source>
</evidence>
<dbReference type="Gene3D" id="3.90.1150.10">
    <property type="entry name" value="Aspartate Aminotransferase, domain 1"/>
    <property type="match status" value="1"/>
</dbReference>
<feature type="domain" description="Aminotransferase class V" evidence="12">
    <location>
        <begin position="5"/>
        <end position="366"/>
    </location>
</feature>
<comment type="subunit">
    <text evidence="10">Homodimer. Forms a heterotetramer with IscU, interacts with other sulfur acceptors.</text>
</comment>
<organism evidence="13 14">
    <name type="scientific">Candidatus Clostridium eludens</name>
    <dbReference type="NCBI Taxonomy" id="3381663"/>
    <lineage>
        <taxon>Bacteria</taxon>
        <taxon>Bacillati</taxon>
        <taxon>Bacillota</taxon>
        <taxon>Clostridia</taxon>
        <taxon>Eubacteriales</taxon>
        <taxon>Clostridiaceae</taxon>
        <taxon>Clostridium</taxon>
    </lineage>
</organism>
<dbReference type="InterPro" id="IPR016454">
    <property type="entry name" value="Cysteine_dSase"/>
</dbReference>
<feature type="binding site" evidence="10">
    <location>
        <position position="238"/>
    </location>
    <ligand>
        <name>pyridoxal 5'-phosphate</name>
        <dbReference type="ChEBI" id="CHEBI:597326"/>
    </ligand>
</feature>
<comment type="similarity">
    <text evidence="2 10">Belongs to the class-V pyridoxal-phosphate-dependent aminotransferase family. NifS/IscS subfamily.</text>
</comment>
<dbReference type="InterPro" id="IPR015421">
    <property type="entry name" value="PyrdxlP-dep_Trfase_major"/>
</dbReference>
<proteinExistence type="inferred from homology"/>
<keyword evidence="10" id="KW-0001">2Fe-2S</keyword>
<dbReference type="InterPro" id="IPR015424">
    <property type="entry name" value="PyrdxlP-dep_Trfase"/>
</dbReference>
<accession>A0ABW8SMN0</accession>
<feature type="binding site" evidence="10">
    <location>
        <position position="180"/>
    </location>
    <ligand>
        <name>pyridoxal 5'-phosphate</name>
        <dbReference type="ChEBI" id="CHEBI:597326"/>
    </ligand>
</feature>
<dbReference type="SUPFAM" id="SSF53383">
    <property type="entry name" value="PLP-dependent transferases"/>
    <property type="match status" value="1"/>
</dbReference>
<keyword evidence="14" id="KW-1185">Reference proteome</keyword>
<dbReference type="Proteomes" id="UP001623660">
    <property type="component" value="Unassembled WGS sequence"/>
</dbReference>
<evidence type="ECO:0000256" key="10">
    <source>
        <dbReference type="HAMAP-Rule" id="MF_00331"/>
    </source>
</evidence>
<dbReference type="PANTHER" id="PTHR11601">
    <property type="entry name" value="CYSTEINE DESULFURYLASE FAMILY MEMBER"/>
    <property type="match status" value="1"/>
</dbReference>
<dbReference type="NCBIfam" id="TIGR03402">
    <property type="entry name" value="FeS_nifS"/>
    <property type="match status" value="1"/>
</dbReference>
<dbReference type="InterPro" id="IPR015422">
    <property type="entry name" value="PyrdxlP-dep_Trfase_small"/>
</dbReference>
<dbReference type="Gene3D" id="3.40.640.10">
    <property type="entry name" value="Type I PLP-dependent aspartate aminotransferase-like (Major domain)"/>
    <property type="match status" value="1"/>
</dbReference>
<keyword evidence="3 10" id="KW-0963">Cytoplasm</keyword>
<comment type="function">
    <text evidence="10">Master enzyme that delivers sulfur to a number of partners involved in Fe-S cluster assembly, tRNA modification or cofactor biosynthesis. Catalyzes the removal of elemental sulfur atoms from cysteine to produce alanine. Functions as a sulfur delivery protein for Fe-S cluster synthesis onto IscU, an Fe-S scaffold assembly protein, as well as other S acceptor proteins.</text>
</comment>
<evidence type="ECO:0000256" key="8">
    <source>
        <dbReference type="ARBA" id="ARBA00023014"/>
    </source>
</evidence>
<reference evidence="13 14" key="1">
    <citation type="submission" date="2024-11" db="EMBL/GenBank/DDBJ databases">
        <authorList>
            <person name="Heng Y.C."/>
            <person name="Lim A.C.H."/>
            <person name="Lee J.K.Y."/>
            <person name="Kittelmann S."/>
        </authorList>
    </citation>
    <scope>NUCLEOTIDE SEQUENCE [LARGE SCALE GENOMIC DNA]</scope>
    <source>
        <strain evidence="13 14">WILCCON 0269</strain>
    </source>
</reference>
<comment type="caution">
    <text evidence="13">The sequence shown here is derived from an EMBL/GenBank/DDBJ whole genome shotgun (WGS) entry which is preliminary data.</text>
</comment>
<keyword evidence="4 10" id="KW-0808">Transferase</keyword>
<feature type="binding site" evidence="10">
    <location>
        <position position="152"/>
    </location>
    <ligand>
        <name>pyridoxal 5'-phosphate</name>
        <dbReference type="ChEBI" id="CHEBI:597326"/>
    </ligand>
</feature>
<evidence type="ECO:0000256" key="11">
    <source>
        <dbReference type="RuleBase" id="RU004504"/>
    </source>
</evidence>
<dbReference type="Gene3D" id="1.10.260.50">
    <property type="match status" value="1"/>
</dbReference>
<evidence type="ECO:0000313" key="13">
    <source>
        <dbReference type="EMBL" id="MFL0196476.1"/>
    </source>
</evidence>
<dbReference type="PIRSF" id="PIRSF005572">
    <property type="entry name" value="NifS"/>
    <property type="match status" value="1"/>
</dbReference>
<evidence type="ECO:0000256" key="1">
    <source>
        <dbReference type="ARBA" id="ARBA00001933"/>
    </source>
</evidence>
<evidence type="ECO:0000256" key="6">
    <source>
        <dbReference type="ARBA" id="ARBA00022898"/>
    </source>
</evidence>
<dbReference type="NCBIfam" id="NF002806">
    <property type="entry name" value="PRK02948.1"/>
    <property type="match status" value="1"/>
</dbReference>
<name>A0ABW8SMN0_9CLOT</name>
<comment type="cofactor">
    <cofactor evidence="1 10 11">
        <name>pyridoxal 5'-phosphate</name>
        <dbReference type="ChEBI" id="CHEBI:597326"/>
    </cofactor>
</comment>
<comment type="pathway">
    <text evidence="10">Cofactor biosynthesis; iron-sulfur cluster biosynthesis.</text>
</comment>
<evidence type="ECO:0000256" key="9">
    <source>
        <dbReference type="ARBA" id="ARBA00050776"/>
    </source>
</evidence>
<feature type="binding site" description="via persulfide group" evidence="10">
    <location>
        <position position="327"/>
    </location>
    <ligand>
        <name>[2Fe-2S] cluster</name>
        <dbReference type="ChEBI" id="CHEBI:190135"/>
        <note>ligand shared with IscU</note>
    </ligand>
</feature>
<evidence type="ECO:0000256" key="2">
    <source>
        <dbReference type="ARBA" id="ARBA00006490"/>
    </source>
</evidence>
<evidence type="ECO:0000256" key="5">
    <source>
        <dbReference type="ARBA" id="ARBA00022723"/>
    </source>
</evidence>
<evidence type="ECO:0000256" key="3">
    <source>
        <dbReference type="ARBA" id="ARBA00022490"/>
    </source>
</evidence>
<evidence type="ECO:0000313" key="14">
    <source>
        <dbReference type="Proteomes" id="UP001623660"/>
    </source>
</evidence>
<dbReference type="PROSITE" id="PS00595">
    <property type="entry name" value="AA_TRANSFER_CLASS_5"/>
    <property type="match status" value="1"/>
</dbReference>
<dbReference type="RefSeq" id="WP_406792585.1">
    <property type="nucleotide sequence ID" value="NZ_JBJHZX010000018.1"/>
</dbReference>
<feature type="modified residue" description="N6-(pyridoxal phosphate)lysine" evidence="10">
    <location>
        <position position="203"/>
    </location>
</feature>
<keyword evidence="7 10" id="KW-0408">Iron</keyword>
<evidence type="ECO:0000256" key="7">
    <source>
        <dbReference type="ARBA" id="ARBA00023004"/>
    </source>
</evidence>
<feature type="active site" description="Cysteine persulfide intermediate" evidence="10">
    <location>
        <position position="327"/>
    </location>
</feature>
<dbReference type="InterPro" id="IPR020578">
    <property type="entry name" value="Aminotrans_V_PyrdxlP_BS"/>
</dbReference>
<sequence>MDKKVYMDYAATTYTKPEVLQEMIPYFTENFGNPSSLYSMSDIPRKAIDEARDRVAKAINAEKNEIFFTAGGSESDNWILKGIAFANKNKGNHIITTRIEHHAVIHACEFLEKNGFEVTYLGVDEYGIISLEELEKAIKDTTILVSVMFGNNEVGAIQPIKEIGEICKKRKIYFHTDAVQAIGHVNIDVKEMNIDALSMAAHKFYGPKGIGAMYLKKGVKIENLIHGGGQERGKRASTENVPGIVGMGKAIELAVSDLDNEAKRLSYLRDKLINGLMKKIPYTKLNGPEGSKRLPGNANLSFIGIEGETILLDLNDAGIFASTGSACASGSLDPSHVLLSLGLPHEVAHGSLRLTLGSGTTEEDVNYALKVIPEIVARRRDMSPLWEDFIKSQNKGEKVEQL</sequence>
<dbReference type="Pfam" id="PF00266">
    <property type="entry name" value="Aminotran_5"/>
    <property type="match status" value="1"/>
</dbReference>
<keyword evidence="8 10" id="KW-0411">Iron-sulfur</keyword>
<comment type="subcellular location">
    <subcellularLocation>
        <location evidence="10">Cytoplasm</location>
    </subcellularLocation>
</comment>
<evidence type="ECO:0000256" key="4">
    <source>
        <dbReference type="ARBA" id="ARBA00022679"/>
    </source>
</evidence>
<dbReference type="InterPro" id="IPR010240">
    <property type="entry name" value="Cys_deSase_IscS"/>
</dbReference>
<comment type="catalytic activity">
    <reaction evidence="9 10">
        <text>(sulfur carrier)-H + L-cysteine = (sulfur carrier)-SH + L-alanine</text>
        <dbReference type="Rhea" id="RHEA:43892"/>
        <dbReference type="Rhea" id="RHEA-COMP:14737"/>
        <dbReference type="Rhea" id="RHEA-COMP:14739"/>
        <dbReference type="ChEBI" id="CHEBI:29917"/>
        <dbReference type="ChEBI" id="CHEBI:35235"/>
        <dbReference type="ChEBI" id="CHEBI:57972"/>
        <dbReference type="ChEBI" id="CHEBI:64428"/>
        <dbReference type="EC" id="2.8.1.7"/>
    </reaction>
</comment>
<dbReference type="InterPro" id="IPR000192">
    <property type="entry name" value="Aminotrans_V_dom"/>
</dbReference>
<dbReference type="InterPro" id="IPR017772">
    <property type="entry name" value="Cys_deSase_NifS_bac/arc"/>
</dbReference>